<dbReference type="EMBL" id="PCWA01000017">
    <property type="protein sequence ID" value="PIQ89728.1"/>
    <property type="molecule type" value="Genomic_DNA"/>
</dbReference>
<dbReference type="Gene3D" id="3.40.50.2000">
    <property type="entry name" value="Glycogen Phosphorylase B"/>
    <property type="match status" value="1"/>
</dbReference>
<dbReference type="Pfam" id="PF00534">
    <property type="entry name" value="Glycos_transf_1"/>
    <property type="match status" value="1"/>
</dbReference>
<dbReference type="InterPro" id="IPR001296">
    <property type="entry name" value="Glyco_trans_1"/>
</dbReference>
<dbReference type="AlphaFoldDB" id="A0A2H0LZA9"/>
<dbReference type="Gene3D" id="3.40.50.11090">
    <property type="match status" value="1"/>
</dbReference>
<evidence type="ECO:0000313" key="4">
    <source>
        <dbReference type="Proteomes" id="UP000229641"/>
    </source>
</evidence>
<evidence type="ECO:0000259" key="2">
    <source>
        <dbReference type="Pfam" id="PF00534"/>
    </source>
</evidence>
<comment type="caution">
    <text evidence="3">The sequence shown here is derived from an EMBL/GenBank/DDBJ whole genome shotgun (WGS) entry which is preliminary data.</text>
</comment>
<dbReference type="PANTHER" id="PTHR46401">
    <property type="entry name" value="GLYCOSYLTRANSFERASE WBBK-RELATED"/>
    <property type="match status" value="1"/>
</dbReference>
<feature type="domain" description="Glycosyl transferase family 1" evidence="2">
    <location>
        <begin position="143"/>
        <end position="287"/>
    </location>
</feature>
<reference evidence="3 4" key="1">
    <citation type="submission" date="2017-09" db="EMBL/GenBank/DDBJ databases">
        <title>Depth-based differentiation of microbial function through sediment-hosted aquifers and enrichment of novel symbionts in the deep terrestrial subsurface.</title>
        <authorList>
            <person name="Probst A.J."/>
            <person name="Ladd B."/>
            <person name="Jarett J.K."/>
            <person name="Geller-Mcgrath D.E."/>
            <person name="Sieber C.M."/>
            <person name="Emerson J.B."/>
            <person name="Anantharaman K."/>
            <person name="Thomas B.C."/>
            <person name="Malmstrom R."/>
            <person name="Stieglmeier M."/>
            <person name="Klingl A."/>
            <person name="Woyke T."/>
            <person name="Ryan C.M."/>
            <person name="Banfield J.F."/>
        </authorList>
    </citation>
    <scope>NUCLEOTIDE SEQUENCE [LARGE SCALE GENOMIC DNA]</scope>
    <source>
        <strain evidence="3">CG11_big_fil_rev_8_21_14_0_20_42_13</strain>
    </source>
</reference>
<dbReference type="PANTHER" id="PTHR46401:SF2">
    <property type="entry name" value="GLYCOSYLTRANSFERASE WBBK-RELATED"/>
    <property type="match status" value="1"/>
</dbReference>
<sequence>NGRFDIKIISFNRTKDSEDMRMYTQPVLYPNKKEMCCDQNDSDFVVATYWTTAYYVSEMIKNNLKTIPLYFIQDYESWFYPESDKKTGFKILNTYDLIKNKIVYSEWLKQKISRHSNNVIKITPGINLDIFYPRGIKSKRVKRILGMARPSTPRRGFDNMIKALKIIKEEHPYLEIAFFGPDDLKKYKIPFKYKNYGLLKEDALTKLYSSSDIFVEASLFHGLGLTGMEAMACGTACVLTDSGGPSEYAINNENAILVQPGDTQQMVNAISFLIKDDLARERLRQNGLETMNRYPIRNTAVEFEKILWSFI</sequence>
<organism evidence="3 4">
    <name type="scientific">Candidatus Ghiorseimicrobium undicola</name>
    <dbReference type="NCBI Taxonomy" id="1974746"/>
    <lineage>
        <taxon>Bacteria</taxon>
        <taxon>Pseudomonadati</taxon>
        <taxon>Candidatus Omnitrophota</taxon>
        <taxon>Candidatus Ghiorseimicrobium</taxon>
    </lineage>
</organism>
<protein>
    <recommendedName>
        <fullName evidence="2">Glycosyl transferase family 1 domain-containing protein</fullName>
    </recommendedName>
</protein>
<dbReference type="Proteomes" id="UP000229641">
    <property type="component" value="Unassembled WGS sequence"/>
</dbReference>
<feature type="non-terminal residue" evidence="3">
    <location>
        <position position="1"/>
    </location>
</feature>
<proteinExistence type="predicted"/>
<dbReference type="SUPFAM" id="SSF53756">
    <property type="entry name" value="UDP-Glycosyltransferase/glycogen phosphorylase"/>
    <property type="match status" value="1"/>
</dbReference>
<keyword evidence="1" id="KW-0808">Transferase</keyword>
<dbReference type="GO" id="GO:0016757">
    <property type="term" value="F:glycosyltransferase activity"/>
    <property type="evidence" value="ECO:0007669"/>
    <property type="project" value="InterPro"/>
</dbReference>
<evidence type="ECO:0000313" key="3">
    <source>
        <dbReference type="EMBL" id="PIQ89728.1"/>
    </source>
</evidence>
<accession>A0A2H0LZA9</accession>
<gene>
    <name evidence="3" type="ORF">COV72_01575</name>
</gene>
<dbReference type="GO" id="GO:0009103">
    <property type="term" value="P:lipopolysaccharide biosynthetic process"/>
    <property type="evidence" value="ECO:0007669"/>
    <property type="project" value="TreeGrafter"/>
</dbReference>
<evidence type="ECO:0000256" key="1">
    <source>
        <dbReference type="ARBA" id="ARBA00022679"/>
    </source>
</evidence>
<dbReference type="CDD" id="cd03801">
    <property type="entry name" value="GT4_PimA-like"/>
    <property type="match status" value="1"/>
</dbReference>
<name>A0A2H0LZA9_9BACT</name>